<evidence type="ECO:0000313" key="21">
    <source>
        <dbReference type="EMBL" id="GMN61223.1"/>
    </source>
</evidence>
<dbReference type="Pfam" id="PF00954">
    <property type="entry name" value="S_locus_glycop"/>
    <property type="match status" value="1"/>
</dbReference>
<keyword evidence="12" id="KW-0472">Membrane</keyword>
<dbReference type="GO" id="GO:0048544">
    <property type="term" value="P:recognition of pollen"/>
    <property type="evidence" value="ECO:0007669"/>
    <property type="project" value="InterPro"/>
</dbReference>
<keyword evidence="13" id="KW-1015">Disulfide bond</keyword>
<dbReference type="PANTHER" id="PTHR32444">
    <property type="entry name" value="BULB-TYPE LECTIN DOMAIN-CONTAINING PROTEIN"/>
    <property type="match status" value="1"/>
</dbReference>
<dbReference type="GO" id="GO:0016020">
    <property type="term" value="C:membrane"/>
    <property type="evidence" value="ECO:0007669"/>
    <property type="project" value="UniProtKB-SubCell"/>
</dbReference>
<dbReference type="InterPro" id="IPR000858">
    <property type="entry name" value="S_locus_glycoprot_dom"/>
</dbReference>
<evidence type="ECO:0000256" key="6">
    <source>
        <dbReference type="ARBA" id="ARBA00022692"/>
    </source>
</evidence>
<dbReference type="GO" id="GO:0004713">
    <property type="term" value="F:protein tyrosine kinase activity"/>
    <property type="evidence" value="ECO:0007669"/>
    <property type="project" value="InterPro"/>
</dbReference>
<keyword evidence="6" id="KW-0812">Transmembrane</keyword>
<evidence type="ECO:0000256" key="13">
    <source>
        <dbReference type="ARBA" id="ARBA00023157"/>
    </source>
</evidence>
<feature type="domain" description="Bulb-type lectin" evidence="20">
    <location>
        <begin position="1"/>
        <end position="101"/>
    </location>
</feature>
<organism evidence="21 22">
    <name type="scientific">Ficus carica</name>
    <name type="common">Common fig</name>
    <dbReference type="NCBI Taxonomy" id="3494"/>
    <lineage>
        <taxon>Eukaryota</taxon>
        <taxon>Viridiplantae</taxon>
        <taxon>Streptophyta</taxon>
        <taxon>Embryophyta</taxon>
        <taxon>Tracheophyta</taxon>
        <taxon>Spermatophyta</taxon>
        <taxon>Magnoliopsida</taxon>
        <taxon>eudicotyledons</taxon>
        <taxon>Gunneridae</taxon>
        <taxon>Pentapetalae</taxon>
        <taxon>rosids</taxon>
        <taxon>fabids</taxon>
        <taxon>Rosales</taxon>
        <taxon>Moraceae</taxon>
        <taxon>Ficeae</taxon>
        <taxon>Ficus</taxon>
    </lineage>
</organism>
<evidence type="ECO:0000256" key="12">
    <source>
        <dbReference type="ARBA" id="ARBA00023136"/>
    </source>
</evidence>
<keyword evidence="15" id="KW-0325">Glycoprotein</keyword>
<evidence type="ECO:0000256" key="15">
    <source>
        <dbReference type="ARBA" id="ARBA00023180"/>
    </source>
</evidence>
<evidence type="ECO:0000256" key="1">
    <source>
        <dbReference type="ARBA" id="ARBA00004479"/>
    </source>
</evidence>
<dbReference type="SUPFAM" id="SSF56112">
    <property type="entry name" value="Protein kinase-like (PK-like)"/>
    <property type="match status" value="1"/>
</dbReference>
<dbReference type="AlphaFoldDB" id="A0AA88DTH1"/>
<evidence type="ECO:0000256" key="2">
    <source>
        <dbReference type="ARBA" id="ARBA00012513"/>
    </source>
</evidence>
<dbReference type="PANTHER" id="PTHR32444:SF247">
    <property type="entry name" value="OS01G0958200 PROTEIN"/>
    <property type="match status" value="1"/>
</dbReference>
<comment type="subcellular location">
    <subcellularLocation>
        <location evidence="1">Membrane</location>
        <topology evidence="1">Single-pass type I membrane protein</topology>
    </subcellularLocation>
</comment>
<comment type="catalytic activity">
    <reaction evidence="16">
        <text>L-threonyl-[protein] + ATP = O-phospho-L-threonyl-[protein] + ADP + H(+)</text>
        <dbReference type="Rhea" id="RHEA:46608"/>
        <dbReference type="Rhea" id="RHEA-COMP:11060"/>
        <dbReference type="Rhea" id="RHEA-COMP:11605"/>
        <dbReference type="ChEBI" id="CHEBI:15378"/>
        <dbReference type="ChEBI" id="CHEBI:30013"/>
        <dbReference type="ChEBI" id="CHEBI:30616"/>
        <dbReference type="ChEBI" id="CHEBI:61977"/>
        <dbReference type="ChEBI" id="CHEBI:456216"/>
        <dbReference type="EC" id="2.7.11.1"/>
    </reaction>
</comment>
<evidence type="ECO:0000256" key="4">
    <source>
        <dbReference type="ARBA" id="ARBA00022536"/>
    </source>
</evidence>
<dbReference type="SMART" id="SM00219">
    <property type="entry name" value="TyrKc"/>
    <property type="match status" value="1"/>
</dbReference>
<dbReference type="GO" id="GO:0004674">
    <property type="term" value="F:protein serine/threonine kinase activity"/>
    <property type="evidence" value="ECO:0007669"/>
    <property type="project" value="UniProtKB-KW"/>
</dbReference>
<dbReference type="Gene3D" id="2.90.10.10">
    <property type="entry name" value="Bulb-type lectin domain"/>
    <property type="match status" value="1"/>
</dbReference>
<dbReference type="InterPro" id="IPR001480">
    <property type="entry name" value="Bulb-type_lectin_dom"/>
</dbReference>
<evidence type="ECO:0000256" key="16">
    <source>
        <dbReference type="ARBA" id="ARBA00047899"/>
    </source>
</evidence>
<dbReference type="PROSITE" id="PS50011">
    <property type="entry name" value="PROTEIN_KINASE_DOM"/>
    <property type="match status" value="1"/>
</dbReference>
<evidence type="ECO:0000256" key="14">
    <source>
        <dbReference type="ARBA" id="ARBA00023170"/>
    </source>
</evidence>
<feature type="chain" id="PRO_5041676029" description="non-specific serine/threonine protein kinase" evidence="18">
    <location>
        <begin position="19"/>
        <end position="498"/>
    </location>
</feature>
<name>A0AA88DTH1_FICCA</name>
<dbReference type="Proteomes" id="UP001187192">
    <property type="component" value="Unassembled WGS sequence"/>
</dbReference>
<proteinExistence type="predicted"/>
<keyword evidence="8" id="KW-0547">Nucleotide-binding</keyword>
<dbReference type="PROSITE" id="PS50927">
    <property type="entry name" value="BULB_LECTIN"/>
    <property type="match status" value="1"/>
</dbReference>
<comment type="caution">
    <text evidence="21">The sequence shown here is derived from an EMBL/GenBank/DDBJ whole genome shotgun (WGS) entry which is preliminary data.</text>
</comment>
<evidence type="ECO:0000259" key="19">
    <source>
        <dbReference type="PROSITE" id="PS50011"/>
    </source>
</evidence>
<evidence type="ECO:0000259" key="20">
    <source>
        <dbReference type="PROSITE" id="PS50927"/>
    </source>
</evidence>
<evidence type="ECO:0000313" key="22">
    <source>
        <dbReference type="Proteomes" id="UP001187192"/>
    </source>
</evidence>
<evidence type="ECO:0000256" key="5">
    <source>
        <dbReference type="ARBA" id="ARBA00022679"/>
    </source>
</evidence>
<dbReference type="InterPro" id="IPR001245">
    <property type="entry name" value="Ser-Thr/Tyr_kinase_cat_dom"/>
</dbReference>
<evidence type="ECO:0000256" key="7">
    <source>
        <dbReference type="ARBA" id="ARBA00022729"/>
    </source>
</evidence>
<dbReference type="Gene3D" id="3.30.200.20">
    <property type="entry name" value="Phosphorylase Kinase, domain 1"/>
    <property type="match status" value="1"/>
</dbReference>
<sequence>MLLVIMSSMFLKGHVTLGADIISANQTLSGDQTIVSGGGEFVLGFFKLDGNLVLFVESQMPIWSTNVTYTTAFPSVEAILLDDGNLILHEIFDTTKLLLQSFDYPTNMFLHRFKLGYNKITKTKKHLTSSRNAEDPSQGLFSFELDPSDNSFVMLSNSSRKYYWTSGPWNGEIFSLLLLWLPTTGWKLLWSFPRQQWEVYAVCGAYACCNEKSLPFCNCLPGFKPKLQSGWELLDYSGGCLRQAKLQCGKDNVVGDGDLLNLQKLKAGDGNGRNLYIRLAASEIRRKRVGVRKVVASSLFVLQYKDLQRATKNFTEKLRNGGFGSVFKGVLPDSSVIAVKKLQSVGQGEKEFRAEVSTIGAIQHVNLVRLLGFCSQGTKKVLSESCRFRISQTRGKGLRPGSHKHKRDNRLRDWVVMQTQKRLRECKVVCWCIQDDEAHRPSMCEVVQILEGLTEVNLPPILRILYFYNDNQDDVIFFTESPSRKSSHAQSNASISFP</sequence>
<dbReference type="InterPro" id="IPR020635">
    <property type="entry name" value="Tyr_kinase_cat_dom"/>
</dbReference>
<keyword evidence="5" id="KW-0808">Transferase</keyword>
<evidence type="ECO:0000256" key="18">
    <source>
        <dbReference type="SAM" id="SignalP"/>
    </source>
</evidence>
<feature type="domain" description="Protein kinase" evidence="19">
    <location>
        <begin position="312"/>
        <end position="498"/>
    </location>
</feature>
<dbReference type="EC" id="2.7.11.1" evidence="2"/>
<dbReference type="InterPro" id="IPR011009">
    <property type="entry name" value="Kinase-like_dom_sf"/>
</dbReference>
<keyword evidence="7 18" id="KW-0732">Signal</keyword>
<keyword evidence="14" id="KW-0675">Receptor</keyword>
<comment type="catalytic activity">
    <reaction evidence="17">
        <text>L-seryl-[protein] + ATP = O-phospho-L-seryl-[protein] + ADP + H(+)</text>
        <dbReference type="Rhea" id="RHEA:17989"/>
        <dbReference type="Rhea" id="RHEA-COMP:9863"/>
        <dbReference type="Rhea" id="RHEA-COMP:11604"/>
        <dbReference type="ChEBI" id="CHEBI:15378"/>
        <dbReference type="ChEBI" id="CHEBI:29999"/>
        <dbReference type="ChEBI" id="CHEBI:30616"/>
        <dbReference type="ChEBI" id="CHEBI:83421"/>
        <dbReference type="ChEBI" id="CHEBI:456216"/>
        <dbReference type="EC" id="2.7.11.1"/>
    </reaction>
</comment>
<reference evidence="21" key="1">
    <citation type="submission" date="2023-07" db="EMBL/GenBank/DDBJ databases">
        <title>draft genome sequence of fig (Ficus carica).</title>
        <authorList>
            <person name="Takahashi T."/>
            <person name="Nishimura K."/>
        </authorList>
    </citation>
    <scope>NUCLEOTIDE SEQUENCE</scope>
</reference>
<accession>A0AA88DTH1</accession>
<protein>
    <recommendedName>
        <fullName evidence="2">non-specific serine/threonine protein kinase</fullName>
        <ecNumber evidence="2">2.7.11.1</ecNumber>
    </recommendedName>
</protein>
<dbReference type="FunFam" id="3.30.200.20:FF:000059">
    <property type="entry name" value="S-receptor-like serine/threonine-protein kinase"/>
    <property type="match status" value="1"/>
</dbReference>
<feature type="signal peptide" evidence="18">
    <location>
        <begin position="1"/>
        <end position="18"/>
    </location>
</feature>
<keyword evidence="10" id="KW-0067">ATP-binding</keyword>
<dbReference type="EMBL" id="BTGU01000108">
    <property type="protein sequence ID" value="GMN61223.1"/>
    <property type="molecule type" value="Genomic_DNA"/>
</dbReference>
<evidence type="ECO:0000256" key="11">
    <source>
        <dbReference type="ARBA" id="ARBA00022989"/>
    </source>
</evidence>
<keyword evidence="9" id="KW-0418">Kinase</keyword>
<evidence type="ECO:0000256" key="3">
    <source>
        <dbReference type="ARBA" id="ARBA00022527"/>
    </source>
</evidence>
<dbReference type="Pfam" id="PF01453">
    <property type="entry name" value="B_lectin"/>
    <property type="match status" value="1"/>
</dbReference>
<evidence type="ECO:0000256" key="8">
    <source>
        <dbReference type="ARBA" id="ARBA00022741"/>
    </source>
</evidence>
<dbReference type="GO" id="GO:0005524">
    <property type="term" value="F:ATP binding"/>
    <property type="evidence" value="ECO:0007669"/>
    <property type="project" value="UniProtKB-KW"/>
</dbReference>
<evidence type="ECO:0000256" key="9">
    <source>
        <dbReference type="ARBA" id="ARBA00022777"/>
    </source>
</evidence>
<keyword evidence="11" id="KW-1133">Transmembrane helix</keyword>
<dbReference type="SUPFAM" id="SSF51110">
    <property type="entry name" value="alpha-D-mannose-specific plant lectins"/>
    <property type="match status" value="1"/>
</dbReference>
<evidence type="ECO:0000256" key="10">
    <source>
        <dbReference type="ARBA" id="ARBA00022840"/>
    </source>
</evidence>
<dbReference type="InterPro" id="IPR000719">
    <property type="entry name" value="Prot_kinase_dom"/>
</dbReference>
<keyword evidence="3" id="KW-0723">Serine/threonine-protein kinase</keyword>
<dbReference type="InterPro" id="IPR036426">
    <property type="entry name" value="Bulb-type_lectin_dom_sf"/>
</dbReference>
<evidence type="ECO:0000256" key="17">
    <source>
        <dbReference type="ARBA" id="ARBA00048679"/>
    </source>
</evidence>
<keyword evidence="4" id="KW-0245">EGF-like domain</keyword>
<dbReference type="Pfam" id="PF07714">
    <property type="entry name" value="PK_Tyr_Ser-Thr"/>
    <property type="match status" value="1"/>
</dbReference>
<gene>
    <name evidence="21" type="ORF">TIFTF001_030318</name>
</gene>
<keyword evidence="22" id="KW-1185">Reference proteome</keyword>